<keyword evidence="6" id="KW-0413">Isomerase</keyword>
<sequence length="647" mass="72571">MEGPFTREMLPLAVPSGLAVRRTRTEDGFRNAPVAVRQLEVIRRLLREADGAVTATDTSREGQMVARNLYDYLGFKGKTERLWLSSLTDKAIREAFLDLRPDSLYEGLYLAGRARREADRIIGYNASLALGMAAGKKNHSLGRVQTPVLALVSRRYLENRDFNAVPYYRLELSVLKDGKELIFTCPEKYMQQLGAVAARNRIAASRVATVIHAERKETVEEPPLLHDLASLQKEANLRMGLTAGQTASALQRLYEGGYISYPRTSCRYIRQDMPEDMPALLSLLKDDPCFAHHAETPEGRVLSARAADDDKVTGHHAIIITENIPGKLPLDEQNLYRMVAGRMLEAFSGDYTKEEADVRIECGGILFEAGYRRTVHAGWKNVHNGTGKEEDTMFPSWGQDEVLPVTDISVRSVETCPVPLFTEASLLSEMERCGLGTPSTRAGVIELLIARRYVERQGCGLLPTPKGLEVYKAVRDKLIADPEMTARWEKDLQEIERGELDADVFIQKVGKYARQIVEELSAVRFEHPGPPRHRCPKCGMETLTLHRKVARCGDPDCAFLLFRTFNARELTDGEMLCLLEGKKTDFLPFVSRKGKPYEASLKMDENYRIEMTFRDIPIERQPLPAGDPSVMQAADIPVETPHPGQLP</sequence>
<dbReference type="Gene3D" id="1.10.290.10">
    <property type="entry name" value="Topoisomerase I, domain 4"/>
    <property type="match status" value="1"/>
</dbReference>
<dbReference type="InterPro" id="IPR003601">
    <property type="entry name" value="Topo_IA_2"/>
</dbReference>
<dbReference type="PANTHER" id="PTHR11390">
    <property type="entry name" value="PROKARYOTIC DNA TOPOISOMERASE"/>
    <property type="match status" value="1"/>
</dbReference>
<dbReference type="GO" id="GO:0043597">
    <property type="term" value="C:cytoplasmic replication fork"/>
    <property type="evidence" value="ECO:0007669"/>
    <property type="project" value="TreeGrafter"/>
</dbReference>
<comment type="similarity">
    <text evidence="2">Belongs to the type IA topoisomerase family.</text>
</comment>
<dbReference type="CDD" id="cd00186">
    <property type="entry name" value="TOP1Ac"/>
    <property type="match status" value="1"/>
</dbReference>
<dbReference type="GO" id="GO:0006265">
    <property type="term" value="P:DNA topological change"/>
    <property type="evidence" value="ECO:0007669"/>
    <property type="project" value="InterPro"/>
</dbReference>
<dbReference type="GO" id="GO:0006310">
    <property type="term" value="P:DNA recombination"/>
    <property type="evidence" value="ECO:0007669"/>
    <property type="project" value="TreeGrafter"/>
</dbReference>
<dbReference type="EC" id="5.6.2.1" evidence="3"/>
<dbReference type="SMART" id="SM00437">
    <property type="entry name" value="TOP1Ac"/>
    <property type="match status" value="1"/>
</dbReference>
<evidence type="ECO:0000256" key="6">
    <source>
        <dbReference type="ARBA" id="ARBA00023235"/>
    </source>
</evidence>
<reference evidence="12 13" key="1">
    <citation type="submission" date="2012-02" db="EMBL/GenBank/DDBJ databases">
        <title>The Genome Sequence of Bacteroides fragilis CL07T12C05.</title>
        <authorList>
            <consortium name="The Broad Institute Genome Sequencing Platform"/>
            <person name="Earl A."/>
            <person name="Ward D."/>
            <person name="Feldgarden M."/>
            <person name="Gevers D."/>
            <person name="Zitomersky N.L."/>
            <person name="Coyne M.J."/>
            <person name="Comstock L.E."/>
            <person name="Young S.K."/>
            <person name="Zeng Q."/>
            <person name="Gargeya S."/>
            <person name="Fitzgerald M."/>
            <person name="Haas B."/>
            <person name="Abouelleil A."/>
            <person name="Alvarado L."/>
            <person name="Arachchi H.M."/>
            <person name="Berlin A."/>
            <person name="Chapman S.B."/>
            <person name="Gearin G."/>
            <person name="Goldberg J."/>
            <person name="Griggs A."/>
            <person name="Gujja S."/>
            <person name="Hansen M."/>
            <person name="Heiman D."/>
            <person name="Howarth C."/>
            <person name="Larimer J."/>
            <person name="Lui A."/>
            <person name="MacDonald P.J.P."/>
            <person name="McCowen C."/>
            <person name="Montmayeur A."/>
            <person name="Murphy C."/>
            <person name="Neiman D."/>
            <person name="Pearson M."/>
            <person name="Priest M."/>
            <person name="Roberts A."/>
            <person name="Saif S."/>
            <person name="Shea T."/>
            <person name="Sisk P."/>
            <person name="Stolte C."/>
            <person name="Sykes S."/>
            <person name="Wortman J."/>
            <person name="Nusbaum C."/>
            <person name="Birren B."/>
        </authorList>
    </citation>
    <scope>NUCLEOTIDE SEQUENCE [LARGE SCALE GENOMIC DNA]</scope>
    <source>
        <strain evidence="12 13">CL07T12C05</strain>
    </source>
</reference>
<dbReference type="InterPro" id="IPR023406">
    <property type="entry name" value="Topo_IA_AS"/>
</dbReference>
<proteinExistence type="inferred from homology"/>
<accession>A0A0E2AN59</accession>
<dbReference type="InterPro" id="IPR013497">
    <property type="entry name" value="Topo_IA_cen"/>
</dbReference>
<dbReference type="InterPro" id="IPR013825">
    <property type="entry name" value="Topo_IA_cen_sub2"/>
</dbReference>
<protein>
    <recommendedName>
        <fullName evidence="3">DNA topoisomerase</fullName>
        <ecNumber evidence="3">5.6.2.1</ecNumber>
    </recommendedName>
    <alternativeName>
        <fullName evidence="10">Omega-protein</fullName>
    </alternativeName>
    <alternativeName>
        <fullName evidence="9">Relaxing enzyme</fullName>
    </alternativeName>
    <alternativeName>
        <fullName evidence="7">Swivelase</fullName>
    </alternativeName>
    <alternativeName>
        <fullName evidence="8">Untwisting enzyme</fullName>
    </alternativeName>
</protein>
<dbReference type="InterPro" id="IPR003602">
    <property type="entry name" value="Topo_IA_DNA-bd_dom"/>
</dbReference>
<dbReference type="GO" id="GO:0006281">
    <property type="term" value="P:DNA repair"/>
    <property type="evidence" value="ECO:0007669"/>
    <property type="project" value="TreeGrafter"/>
</dbReference>
<evidence type="ECO:0000256" key="8">
    <source>
        <dbReference type="ARBA" id="ARBA00031985"/>
    </source>
</evidence>
<dbReference type="SUPFAM" id="SSF56712">
    <property type="entry name" value="Prokaryotic type I DNA topoisomerase"/>
    <property type="match status" value="1"/>
</dbReference>
<evidence type="ECO:0000256" key="2">
    <source>
        <dbReference type="ARBA" id="ARBA00009446"/>
    </source>
</evidence>
<dbReference type="SMART" id="SM00436">
    <property type="entry name" value="TOP1Bc"/>
    <property type="match status" value="1"/>
</dbReference>
<dbReference type="PATRIC" id="fig|997883.3.peg.3431"/>
<name>A0A0E2AN59_BACFG</name>
<evidence type="ECO:0000256" key="3">
    <source>
        <dbReference type="ARBA" id="ARBA00012891"/>
    </source>
</evidence>
<dbReference type="Gene3D" id="2.70.20.10">
    <property type="entry name" value="Topoisomerase I, domain 3"/>
    <property type="match status" value="1"/>
</dbReference>
<dbReference type="AlphaFoldDB" id="A0A0E2AN59"/>
<dbReference type="PANTHER" id="PTHR11390:SF21">
    <property type="entry name" value="DNA TOPOISOMERASE 3-ALPHA"/>
    <property type="match status" value="1"/>
</dbReference>
<dbReference type="InterPro" id="IPR023405">
    <property type="entry name" value="Topo_IA_core_domain"/>
</dbReference>
<evidence type="ECO:0000256" key="10">
    <source>
        <dbReference type="ARBA" id="ARBA00032877"/>
    </source>
</evidence>
<dbReference type="InterPro" id="IPR013824">
    <property type="entry name" value="Topo_IA_cen_sub1"/>
</dbReference>
<dbReference type="Pfam" id="PF13342">
    <property type="entry name" value="Toprim_Crpt"/>
    <property type="match status" value="1"/>
</dbReference>
<evidence type="ECO:0000313" key="13">
    <source>
        <dbReference type="Proteomes" id="UP000003879"/>
    </source>
</evidence>
<evidence type="ECO:0000256" key="1">
    <source>
        <dbReference type="ARBA" id="ARBA00000213"/>
    </source>
</evidence>
<dbReference type="Pfam" id="PF01131">
    <property type="entry name" value="Topoisom_bac"/>
    <property type="match status" value="1"/>
</dbReference>
<dbReference type="PRINTS" id="PR00417">
    <property type="entry name" value="PRTPISMRASEI"/>
</dbReference>
<keyword evidence="4" id="KW-0799">Topoisomerase</keyword>
<comment type="catalytic activity">
    <reaction evidence="1">
        <text>ATP-independent breakage of single-stranded DNA, followed by passage and rejoining.</text>
        <dbReference type="EC" id="5.6.2.1"/>
    </reaction>
</comment>
<evidence type="ECO:0000259" key="11">
    <source>
        <dbReference type="PROSITE" id="PS52039"/>
    </source>
</evidence>
<dbReference type="PROSITE" id="PS52039">
    <property type="entry name" value="TOPO_IA_2"/>
    <property type="match status" value="1"/>
</dbReference>
<dbReference type="HOGENOM" id="CLU_002929_5_2_10"/>
<evidence type="ECO:0000313" key="12">
    <source>
        <dbReference type="EMBL" id="EIY92981.1"/>
    </source>
</evidence>
<organism evidence="12 13">
    <name type="scientific">Bacteroides fragilis CL07T12C05</name>
    <dbReference type="NCBI Taxonomy" id="997883"/>
    <lineage>
        <taxon>Bacteria</taxon>
        <taxon>Pseudomonadati</taxon>
        <taxon>Bacteroidota</taxon>
        <taxon>Bacteroidia</taxon>
        <taxon>Bacteroidales</taxon>
        <taxon>Bacteroidaceae</taxon>
        <taxon>Bacteroides</taxon>
    </lineage>
</organism>
<evidence type="ECO:0000256" key="7">
    <source>
        <dbReference type="ARBA" id="ARBA00030003"/>
    </source>
</evidence>
<dbReference type="EMBL" id="AGXN01000019">
    <property type="protein sequence ID" value="EIY92981.1"/>
    <property type="molecule type" value="Genomic_DNA"/>
</dbReference>
<dbReference type="Gene3D" id="1.10.460.10">
    <property type="entry name" value="Topoisomerase I, domain 2"/>
    <property type="match status" value="1"/>
</dbReference>
<gene>
    <name evidence="12" type="ORF">HMPREF1056_03269</name>
</gene>
<dbReference type="InterPro" id="IPR000380">
    <property type="entry name" value="Topo_IA"/>
</dbReference>
<dbReference type="InterPro" id="IPR025589">
    <property type="entry name" value="Toprim_C_rpt"/>
</dbReference>
<dbReference type="GO" id="GO:0003677">
    <property type="term" value="F:DNA binding"/>
    <property type="evidence" value="ECO:0007669"/>
    <property type="project" value="UniProtKB-KW"/>
</dbReference>
<feature type="domain" description="Topo IA-type catalytic" evidence="11">
    <location>
        <begin position="105"/>
        <end position="517"/>
    </location>
</feature>
<dbReference type="InterPro" id="IPR013826">
    <property type="entry name" value="Topo_IA_cen_sub3"/>
</dbReference>
<comment type="caution">
    <text evidence="12">The sequence shown here is derived from an EMBL/GenBank/DDBJ whole genome shotgun (WGS) entry which is preliminary data.</text>
</comment>
<dbReference type="GO" id="GO:0003917">
    <property type="term" value="F:DNA topoisomerase type I (single strand cut, ATP-independent) activity"/>
    <property type="evidence" value="ECO:0007669"/>
    <property type="project" value="UniProtKB-EC"/>
</dbReference>
<dbReference type="Gene3D" id="3.40.50.140">
    <property type="match status" value="1"/>
</dbReference>
<dbReference type="Proteomes" id="UP000003879">
    <property type="component" value="Unassembled WGS sequence"/>
</dbReference>
<keyword evidence="5" id="KW-0238">DNA-binding</keyword>
<dbReference type="PROSITE" id="PS00396">
    <property type="entry name" value="TOPO_IA_1"/>
    <property type="match status" value="1"/>
</dbReference>
<dbReference type="RefSeq" id="WP_005798105.1">
    <property type="nucleotide sequence ID" value="NZ_JH724216.1"/>
</dbReference>
<evidence type="ECO:0000256" key="9">
    <source>
        <dbReference type="ARBA" id="ARBA00032235"/>
    </source>
</evidence>
<evidence type="ECO:0000256" key="5">
    <source>
        <dbReference type="ARBA" id="ARBA00023125"/>
    </source>
</evidence>
<evidence type="ECO:0000256" key="4">
    <source>
        <dbReference type="ARBA" id="ARBA00023029"/>
    </source>
</evidence>